<name>A0A3S4X2Z0_9BACT</name>
<dbReference type="Proteomes" id="UP000274578">
    <property type="component" value="Chromosome 1"/>
</dbReference>
<keyword evidence="1" id="KW-0732">Signal</keyword>
<evidence type="ECO:0008006" key="4">
    <source>
        <dbReference type="Google" id="ProtNLM"/>
    </source>
</evidence>
<organism evidence="2 3">
    <name type="scientific">Segatella oris</name>
    <dbReference type="NCBI Taxonomy" id="28135"/>
    <lineage>
        <taxon>Bacteria</taxon>
        <taxon>Pseudomonadati</taxon>
        <taxon>Bacteroidota</taxon>
        <taxon>Bacteroidia</taxon>
        <taxon>Bacteroidales</taxon>
        <taxon>Prevotellaceae</taxon>
        <taxon>Segatella</taxon>
    </lineage>
</organism>
<gene>
    <name evidence="2" type="ORF">NCTC13071_02021</name>
</gene>
<evidence type="ECO:0000313" key="3">
    <source>
        <dbReference type="Proteomes" id="UP000274578"/>
    </source>
</evidence>
<feature type="signal peptide" evidence="1">
    <location>
        <begin position="1"/>
        <end position="28"/>
    </location>
</feature>
<evidence type="ECO:0000313" key="2">
    <source>
        <dbReference type="EMBL" id="VEH16004.1"/>
    </source>
</evidence>
<dbReference type="PROSITE" id="PS51257">
    <property type="entry name" value="PROKAR_LIPOPROTEIN"/>
    <property type="match status" value="1"/>
</dbReference>
<sequence length="166" mass="18505">MEKNKYSQKKSLMLLVAGALLIAGCSTIDCPLNNRVYSKYKLAGDVKTLNSKMTITANLHNGNDSVIINQAEKTDSFELPMSYSMPIDTFYLDIKGSAQSYRDTIAVTKTDMPHFESVDCSPAIFHKVTAINYTQHTIDSIVINQPNVTNNVTKSTFLIYFKSADF</sequence>
<dbReference type="GeneID" id="85012799"/>
<dbReference type="Pfam" id="PF20050">
    <property type="entry name" value="DUF6452"/>
    <property type="match status" value="1"/>
</dbReference>
<evidence type="ECO:0000256" key="1">
    <source>
        <dbReference type="SAM" id="SignalP"/>
    </source>
</evidence>
<dbReference type="AlphaFoldDB" id="A0A3S4X2Z0"/>
<accession>A0A3S4X2Z0</accession>
<dbReference type="EMBL" id="LR134384">
    <property type="protein sequence ID" value="VEH16004.1"/>
    <property type="molecule type" value="Genomic_DNA"/>
</dbReference>
<dbReference type="InterPro" id="IPR045607">
    <property type="entry name" value="DUF6452"/>
</dbReference>
<reference evidence="2 3" key="1">
    <citation type="submission" date="2018-12" db="EMBL/GenBank/DDBJ databases">
        <authorList>
            <consortium name="Pathogen Informatics"/>
        </authorList>
    </citation>
    <scope>NUCLEOTIDE SEQUENCE [LARGE SCALE GENOMIC DNA]</scope>
    <source>
        <strain evidence="2 3">NCTC13071</strain>
    </source>
</reference>
<dbReference type="RefSeq" id="WP_018920925.1">
    <property type="nucleotide sequence ID" value="NZ_LR134384.1"/>
</dbReference>
<feature type="chain" id="PRO_5018640544" description="Lipoprotein" evidence="1">
    <location>
        <begin position="29"/>
        <end position="166"/>
    </location>
</feature>
<dbReference type="KEGG" id="poc:NCTC13071_02021"/>
<protein>
    <recommendedName>
        <fullName evidence="4">Lipoprotein</fullName>
    </recommendedName>
</protein>
<proteinExistence type="predicted"/>